<dbReference type="Gene3D" id="3.40.50.150">
    <property type="entry name" value="Vaccinia Virus protein VP39"/>
    <property type="match status" value="1"/>
</dbReference>
<evidence type="ECO:0000256" key="1">
    <source>
        <dbReference type="ARBA" id="ARBA00022603"/>
    </source>
</evidence>
<sequence length="254" mass="28344">MTTARTIHPVQEGAAQYGASLVDRWDDLIDWNRRRDGEQGFFVEILGGAEAHRVLDTAAGTGYHSVMLAAHGFDVTAVDGSAAMVERTRRNAAAHGHDFPVLCSDWRELSGRLEGTYDAVVCLGSSFPHLFDEADRRAVLAQFYAALKPGGIFIVDHRNFDSVRRQRYTSSGNYYYCGSGVSVSVDHADDRLCRFRYDFPDGDVHHLEVYPILSAELDGLLRDTGFESVQDFGDFKQDFDLDEADFLIHVARKA</sequence>
<evidence type="ECO:0000313" key="6">
    <source>
        <dbReference type="Proteomes" id="UP000292547"/>
    </source>
</evidence>
<dbReference type="PROSITE" id="PS51600">
    <property type="entry name" value="SAM_GNMT"/>
    <property type="match status" value="1"/>
</dbReference>
<dbReference type="InterPro" id="IPR029063">
    <property type="entry name" value="SAM-dependent_MTases_sf"/>
</dbReference>
<reference evidence="5 6" key="1">
    <citation type="submission" date="2018-08" db="EMBL/GenBank/DDBJ databases">
        <title>The complete genome sequence of Streptomyces seoulensis, a pioneer strain for nickel superoxide dismutase discovery.</title>
        <authorList>
            <person name="Shin J."/>
            <person name="Lee J.-S."/>
            <person name="Lee E.-J."/>
            <person name="Youn H.-D."/>
        </authorList>
    </citation>
    <scope>NUCLEOTIDE SEQUENCE [LARGE SCALE GENOMIC DNA]</scope>
    <source>
        <strain evidence="5 6">KCTC 9819</strain>
    </source>
</reference>
<dbReference type="CDD" id="cd02440">
    <property type="entry name" value="AdoMet_MTases"/>
    <property type="match status" value="1"/>
</dbReference>
<proteinExistence type="predicted"/>
<feature type="domain" description="Methyltransferase" evidence="4">
    <location>
        <begin position="54"/>
        <end position="151"/>
    </location>
</feature>
<dbReference type="GO" id="GO:0006111">
    <property type="term" value="P:regulation of gluconeogenesis"/>
    <property type="evidence" value="ECO:0007669"/>
    <property type="project" value="TreeGrafter"/>
</dbReference>
<keyword evidence="2 5" id="KW-0808">Transferase</keyword>
<dbReference type="GO" id="GO:0046500">
    <property type="term" value="P:S-adenosylmethionine metabolic process"/>
    <property type="evidence" value="ECO:0007669"/>
    <property type="project" value="TreeGrafter"/>
</dbReference>
<dbReference type="GO" id="GO:0006730">
    <property type="term" value="P:one-carbon metabolic process"/>
    <property type="evidence" value="ECO:0007669"/>
    <property type="project" value="TreeGrafter"/>
</dbReference>
<keyword evidence="1 5" id="KW-0489">Methyltransferase</keyword>
<dbReference type="GO" id="GO:0046498">
    <property type="term" value="P:S-adenosylhomocysteine metabolic process"/>
    <property type="evidence" value="ECO:0007669"/>
    <property type="project" value="TreeGrafter"/>
</dbReference>
<dbReference type="PANTHER" id="PTHR16458:SF2">
    <property type="entry name" value="GLYCINE N-METHYLTRANSFERASE"/>
    <property type="match status" value="1"/>
</dbReference>
<protein>
    <submittedName>
        <fullName evidence="5">Class I SAM-dependent methyltransferase</fullName>
    </submittedName>
</protein>
<dbReference type="GO" id="GO:1904047">
    <property type="term" value="F:S-adenosyl-L-methionine binding"/>
    <property type="evidence" value="ECO:0007669"/>
    <property type="project" value="TreeGrafter"/>
</dbReference>
<dbReference type="KEGG" id="sseo:D0Z67_23820"/>
<accession>A0A4P6U1H8</accession>
<dbReference type="GO" id="GO:0032259">
    <property type="term" value="P:methylation"/>
    <property type="evidence" value="ECO:0007669"/>
    <property type="project" value="UniProtKB-KW"/>
</dbReference>
<dbReference type="AlphaFoldDB" id="A0A4P6U1H8"/>
<dbReference type="GO" id="GO:0042802">
    <property type="term" value="F:identical protein binding"/>
    <property type="evidence" value="ECO:0007669"/>
    <property type="project" value="TreeGrafter"/>
</dbReference>
<dbReference type="GO" id="GO:0005829">
    <property type="term" value="C:cytosol"/>
    <property type="evidence" value="ECO:0007669"/>
    <property type="project" value="TreeGrafter"/>
</dbReference>
<dbReference type="STRING" id="73044.GCA_000725795_04431"/>
<dbReference type="GeneID" id="300101940"/>
<dbReference type="EMBL" id="CP032229">
    <property type="protein sequence ID" value="QBJ93012.1"/>
    <property type="molecule type" value="Genomic_DNA"/>
</dbReference>
<dbReference type="GO" id="GO:0017174">
    <property type="term" value="F:glycine N-methyltransferase activity"/>
    <property type="evidence" value="ECO:0007669"/>
    <property type="project" value="InterPro"/>
</dbReference>
<organism evidence="5 6">
    <name type="scientific">Streptomyces seoulensis</name>
    <dbReference type="NCBI Taxonomy" id="73044"/>
    <lineage>
        <taxon>Bacteria</taxon>
        <taxon>Bacillati</taxon>
        <taxon>Actinomycetota</taxon>
        <taxon>Actinomycetes</taxon>
        <taxon>Kitasatosporales</taxon>
        <taxon>Streptomycetaceae</taxon>
        <taxon>Streptomyces</taxon>
    </lineage>
</organism>
<dbReference type="InterPro" id="IPR041698">
    <property type="entry name" value="Methyltransf_25"/>
</dbReference>
<dbReference type="RefSeq" id="WP_051887897.1">
    <property type="nucleotide sequence ID" value="NZ_CP032229.1"/>
</dbReference>
<name>A0A4P6U1H8_STRSO</name>
<gene>
    <name evidence="5" type="ORF">D0Z67_23820</name>
</gene>
<evidence type="ECO:0000313" key="5">
    <source>
        <dbReference type="EMBL" id="QBJ93012.1"/>
    </source>
</evidence>
<dbReference type="GO" id="GO:0016594">
    <property type="term" value="F:glycine binding"/>
    <property type="evidence" value="ECO:0007669"/>
    <property type="project" value="TreeGrafter"/>
</dbReference>
<dbReference type="InterPro" id="IPR014369">
    <property type="entry name" value="Gly/Sar_N_MeTrfase"/>
</dbReference>
<dbReference type="SUPFAM" id="SSF53335">
    <property type="entry name" value="S-adenosyl-L-methionine-dependent methyltransferases"/>
    <property type="match status" value="1"/>
</dbReference>
<dbReference type="Proteomes" id="UP000292547">
    <property type="component" value="Chromosome"/>
</dbReference>
<evidence type="ECO:0000256" key="3">
    <source>
        <dbReference type="ARBA" id="ARBA00022691"/>
    </source>
</evidence>
<evidence type="ECO:0000259" key="4">
    <source>
        <dbReference type="Pfam" id="PF13649"/>
    </source>
</evidence>
<dbReference type="Gene3D" id="3.30.46.10">
    <property type="entry name" value="Glycine N-methyltransferase, chain A, domain 1"/>
    <property type="match status" value="1"/>
</dbReference>
<dbReference type="GO" id="GO:1901052">
    <property type="term" value="P:sarcosine metabolic process"/>
    <property type="evidence" value="ECO:0007669"/>
    <property type="project" value="TreeGrafter"/>
</dbReference>
<evidence type="ECO:0000256" key="2">
    <source>
        <dbReference type="ARBA" id="ARBA00022679"/>
    </source>
</evidence>
<keyword evidence="3" id="KW-0949">S-adenosyl-L-methionine</keyword>
<dbReference type="OrthoDB" id="279734at2"/>
<dbReference type="PANTHER" id="PTHR16458">
    <property type="entry name" value="GLYCINE N-METHYLTRANSFERASE"/>
    <property type="match status" value="1"/>
</dbReference>
<keyword evidence="6" id="KW-1185">Reference proteome</keyword>
<dbReference type="GO" id="GO:0051289">
    <property type="term" value="P:protein homotetramerization"/>
    <property type="evidence" value="ECO:0007669"/>
    <property type="project" value="TreeGrafter"/>
</dbReference>
<dbReference type="Pfam" id="PF13649">
    <property type="entry name" value="Methyltransf_25"/>
    <property type="match status" value="1"/>
</dbReference>